<accession>E6S8C1</accession>
<evidence type="ECO:0000256" key="4">
    <source>
        <dbReference type="PROSITE-ProRule" id="PRU00510"/>
    </source>
</evidence>
<evidence type="ECO:0000256" key="2">
    <source>
        <dbReference type="ARBA" id="ARBA00022771"/>
    </source>
</evidence>
<evidence type="ECO:0000256" key="3">
    <source>
        <dbReference type="ARBA" id="ARBA00022833"/>
    </source>
</evidence>
<feature type="coiled-coil region" evidence="5">
    <location>
        <begin position="181"/>
        <end position="208"/>
    </location>
</feature>
<feature type="zinc finger region" description="dksA C4-type" evidence="4">
    <location>
        <begin position="259"/>
        <end position="283"/>
    </location>
</feature>
<dbReference type="KEGG" id="ica:Intca_1528"/>
<protein>
    <submittedName>
        <fullName evidence="8">Transcriptional regulator, TraR/DksA family</fullName>
    </submittedName>
</protein>
<proteinExistence type="predicted"/>
<gene>
    <name evidence="8" type="ordered locus">Intca_1528</name>
</gene>
<feature type="compositionally biased region" description="Low complexity" evidence="6">
    <location>
        <begin position="1"/>
        <end position="33"/>
    </location>
</feature>
<dbReference type="InterPro" id="IPR037187">
    <property type="entry name" value="DnaK_N"/>
</dbReference>
<reference evidence="8 9" key="1">
    <citation type="journal article" date="2010" name="Stand. Genomic Sci.">
        <title>Complete genome sequence of Intrasporangium calvum type strain (7 KIP).</title>
        <authorList>
            <person name="Del Rio T.G."/>
            <person name="Chertkov O."/>
            <person name="Yasawong M."/>
            <person name="Lucas S."/>
            <person name="Deshpande S."/>
            <person name="Cheng J.F."/>
            <person name="Detter C."/>
            <person name="Tapia R."/>
            <person name="Han C."/>
            <person name="Goodwin L."/>
            <person name="Pitluck S."/>
            <person name="Liolios K."/>
            <person name="Ivanova N."/>
            <person name="Mavromatis K."/>
            <person name="Pati A."/>
            <person name="Chen A."/>
            <person name="Palaniappan K."/>
            <person name="Land M."/>
            <person name="Hauser L."/>
            <person name="Chang Y.J."/>
            <person name="Jeffries C.D."/>
            <person name="Rohde M."/>
            <person name="Pukall R."/>
            <person name="Sikorski J."/>
            <person name="Goker M."/>
            <person name="Woyke T."/>
            <person name="Bristow J."/>
            <person name="Eisen J.A."/>
            <person name="Markowitz V."/>
            <person name="Hugenholtz P."/>
            <person name="Kyrpides N.C."/>
            <person name="Klenk H.P."/>
            <person name="Lapidus A."/>
        </authorList>
    </citation>
    <scope>NUCLEOTIDE SEQUENCE [LARGE SCALE GENOMIC DNA]</scope>
    <source>
        <strain evidence="9">ATCC 23552 / DSM 43043 / JCM 3097 / NBRC 12989 / 7 KIP</strain>
    </source>
</reference>
<feature type="compositionally biased region" description="Polar residues" evidence="6">
    <location>
        <begin position="114"/>
        <end position="130"/>
    </location>
</feature>
<keyword evidence="1" id="KW-0479">Metal-binding</keyword>
<feature type="compositionally biased region" description="Polar residues" evidence="6">
    <location>
        <begin position="38"/>
        <end position="48"/>
    </location>
</feature>
<dbReference type="Proteomes" id="UP000008914">
    <property type="component" value="Chromosome"/>
</dbReference>
<dbReference type="InterPro" id="IPR020458">
    <property type="entry name" value="Znf_DskA_TraR_CS"/>
</dbReference>
<dbReference type="EMBL" id="CP002343">
    <property type="protein sequence ID" value="ADU48042.1"/>
    <property type="molecule type" value="Genomic_DNA"/>
</dbReference>
<feature type="compositionally biased region" description="Basic and acidic residues" evidence="6">
    <location>
        <begin position="158"/>
        <end position="172"/>
    </location>
</feature>
<name>E6S8C1_INTC7</name>
<dbReference type="PANTHER" id="PTHR33823">
    <property type="entry name" value="RNA POLYMERASE-BINDING TRANSCRIPTION FACTOR DKSA-RELATED"/>
    <property type="match status" value="1"/>
</dbReference>
<feature type="compositionally biased region" description="Low complexity" evidence="6">
    <location>
        <begin position="57"/>
        <end position="113"/>
    </location>
</feature>
<dbReference type="GO" id="GO:0008270">
    <property type="term" value="F:zinc ion binding"/>
    <property type="evidence" value="ECO:0007669"/>
    <property type="project" value="UniProtKB-KW"/>
</dbReference>
<evidence type="ECO:0000256" key="5">
    <source>
        <dbReference type="SAM" id="Coils"/>
    </source>
</evidence>
<dbReference type="PROSITE" id="PS51128">
    <property type="entry name" value="ZF_DKSA_2"/>
    <property type="match status" value="1"/>
</dbReference>
<feature type="region of interest" description="Disordered" evidence="6">
    <location>
        <begin position="1"/>
        <end position="172"/>
    </location>
</feature>
<evidence type="ECO:0000256" key="1">
    <source>
        <dbReference type="ARBA" id="ARBA00022723"/>
    </source>
</evidence>
<keyword evidence="2" id="KW-0863">Zinc-finger</keyword>
<keyword evidence="9" id="KW-1185">Reference proteome</keyword>
<dbReference type="eggNOG" id="COG1734">
    <property type="taxonomic scope" value="Bacteria"/>
</dbReference>
<dbReference type="PANTHER" id="PTHR33823:SF2">
    <property type="entry name" value="RNA POLYMERASE-BINDING TRANSCRIPTION FACTOR DKSA"/>
    <property type="match status" value="1"/>
</dbReference>
<feature type="compositionally biased region" description="Low complexity" evidence="6">
    <location>
        <begin position="137"/>
        <end position="157"/>
    </location>
</feature>
<dbReference type="Gene3D" id="1.20.120.910">
    <property type="entry name" value="DksA, coiled-coil domain"/>
    <property type="match status" value="1"/>
</dbReference>
<dbReference type="HOGENOM" id="CLU_043144_0_1_11"/>
<dbReference type="SUPFAM" id="SSF57716">
    <property type="entry name" value="Glucocorticoid receptor-like (DNA-binding domain)"/>
    <property type="match status" value="1"/>
</dbReference>
<evidence type="ECO:0000313" key="8">
    <source>
        <dbReference type="EMBL" id="ADU48042.1"/>
    </source>
</evidence>
<evidence type="ECO:0000313" key="9">
    <source>
        <dbReference type="Proteomes" id="UP000008914"/>
    </source>
</evidence>
<sequence length="290" mass="29703">MAAPKAASARTRAATTPGTMAAPARKAAVVNAPGKKATSVTPTKSAATTGKAPSKQAPATKTASKAATSKTAPTKAATTKAATTKAATTKAATTKAATTKAATTKAATTKAATVKSSRSETAASRPSTPTKKAASVKSSTRAGATSAAKSSSASRSGKLAERLRVKDDESPWSDAEIKEVRAILLEEIEVHRQEVQVAEQELDDLLRASTDGAGDDQADAGSKTAERVHEIALAANSRAGLAQAEHALEQLEAGTYGICENCGNPIGKLRLQARPRATLCMTCQEKQDRH</sequence>
<dbReference type="STRING" id="710696.Intca_1528"/>
<dbReference type="PROSITE" id="PS01102">
    <property type="entry name" value="ZF_DKSA_1"/>
    <property type="match status" value="1"/>
</dbReference>
<organism evidence="8 9">
    <name type="scientific">Intrasporangium calvum (strain ATCC 23552 / DSM 43043 / JCM 3097 / NBRC 12989 / NCIMB 10167 / NRRL B-3866 / 7 KIP)</name>
    <dbReference type="NCBI Taxonomy" id="710696"/>
    <lineage>
        <taxon>Bacteria</taxon>
        <taxon>Bacillati</taxon>
        <taxon>Actinomycetota</taxon>
        <taxon>Actinomycetes</taxon>
        <taxon>Micrococcales</taxon>
        <taxon>Intrasporangiaceae</taxon>
        <taxon>Intrasporangium</taxon>
    </lineage>
</organism>
<dbReference type="Pfam" id="PF01258">
    <property type="entry name" value="zf-dskA_traR"/>
    <property type="match status" value="1"/>
</dbReference>
<dbReference type="AlphaFoldDB" id="E6S8C1"/>
<dbReference type="SUPFAM" id="SSF109635">
    <property type="entry name" value="DnaK suppressor protein DksA, alpha-hairpin domain"/>
    <property type="match status" value="1"/>
</dbReference>
<evidence type="ECO:0000259" key="7">
    <source>
        <dbReference type="Pfam" id="PF01258"/>
    </source>
</evidence>
<feature type="domain" description="Zinc finger DksA/TraR C4-type" evidence="7">
    <location>
        <begin position="254"/>
        <end position="288"/>
    </location>
</feature>
<keyword evidence="3" id="KW-0862">Zinc</keyword>
<evidence type="ECO:0000256" key="6">
    <source>
        <dbReference type="SAM" id="MobiDB-lite"/>
    </source>
</evidence>
<keyword evidence="5" id="KW-0175">Coiled coil</keyword>
<dbReference type="InterPro" id="IPR000962">
    <property type="entry name" value="Znf_DskA_TraR"/>
</dbReference>